<dbReference type="EMBL" id="GL377317">
    <property type="protein sequence ID" value="EFI91465.1"/>
    <property type="molecule type" value="Genomic_DNA"/>
</dbReference>
<dbReference type="STRING" id="578458.D8QL69"/>
<sequence>MSNLPPPDLLSLSRTSKWFRGLLMKRSARYIWLRSFELVGLPPVPYPDECAEPEVVEALLGKCHFCKKAVPHPFGSFSLPFIWACYKCASPSLWRYDERRVRKSSMALVKRADVLDLVPSTKGGKNPQFYTPYLRRLEDEYTNVVDDDEAREQWVKKRKTLLRQSKEQYDEACQRWLREYQRPFRERFVEKLKQFMKYVELHDPELEVEFWYMNSNEQIAFQKATEWRKYPVNDKRWKAIGPRAIEILQKHRHERLKNTDGQTAGPIERVWGGRNCTAG</sequence>
<dbReference type="Proteomes" id="UP000007431">
    <property type="component" value="Unassembled WGS sequence"/>
</dbReference>
<accession>D8QL69</accession>
<dbReference type="HOGENOM" id="CLU_998041_0_0_1"/>
<evidence type="ECO:0000313" key="2">
    <source>
        <dbReference type="Proteomes" id="UP000007431"/>
    </source>
</evidence>
<evidence type="ECO:0000313" key="1">
    <source>
        <dbReference type="EMBL" id="EFI91465.1"/>
    </source>
</evidence>
<dbReference type="InParanoid" id="D8QL69"/>
<dbReference type="VEuPathDB" id="FungiDB:SCHCODRAFT_02520631"/>
<gene>
    <name evidence="1" type="ORF">SCHCODRAFT_83619</name>
</gene>
<keyword evidence="2" id="KW-1185">Reference proteome</keyword>
<dbReference type="GeneID" id="9593009"/>
<dbReference type="KEGG" id="scm:SCHCO_02520631"/>
<protein>
    <submittedName>
        <fullName evidence="1">Expressed protein</fullName>
    </submittedName>
</protein>
<dbReference type="AlphaFoldDB" id="D8QL69"/>
<organism evidence="2">
    <name type="scientific">Schizophyllum commune (strain H4-8 / FGSC 9210)</name>
    <name type="common">Split gill fungus</name>
    <dbReference type="NCBI Taxonomy" id="578458"/>
    <lineage>
        <taxon>Eukaryota</taxon>
        <taxon>Fungi</taxon>
        <taxon>Dikarya</taxon>
        <taxon>Basidiomycota</taxon>
        <taxon>Agaricomycotina</taxon>
        <taxon>Agaricomycetes</taxon>
        <taxon>Agaricomycetidae</taxon>
        <taxon>Agaricales</taxon>
        <taxon>Schizophyllaceae</taxon>
        <taxon>Schizophyllum</taxon>
    </lineage>
</organism>
<reference evidence="1 2" key="1">
    <citation type="journal article" date="2010" name="Nat. Biotechnol.">
        <title>Genome sequence of the model mushroom Schizophyllum commune.</title>
        <authorList>
            <person name="Ohm R.A."/>
            <person name="de Jong J.F."/>
            <person name="Lugones L.G."/>
            <person name="Aerts A."/>
            <person name="Kothe E."/>
            <person name="Stajich J.E."/>
            <person name="de Vries R.P."/>
            <person name="Record E."/>
            <person name="Levasseur A."/>
            <person name="Baker S.E."/>
            <person name="Bartholomew K.A."/>
            <person name="Coutinho P.M."/>
            <person name="Erdmann S."/>
            <person name="Fowler T.J."/>
            <person name="Gathman A.C."/>
            <person name="Lombard V."/>
            <person name="Henrissat B."/>
            <person name="Knabe N."/>
            <person name="Kuees U."/>
            <person name="Lilly W.W."/>
            <person name="Lindquist E."/>
            <person name="Lucas S."/>
            <person name="Magnuson J.K."/>
            <person name="Piumi F."/>
            <person name="Raudaskoski M."/>
            <person name="Salamov A."/>
            <person name="Schmutz J."/>
            <person name="Schwarze F.W.M.R."/>
            <person name="vanKuyk P.A."/>
            <person name="Horton J.S."/>
            <person name="Grigoriev I.V."/>
            <person name="Woesten H.A.B."/>
        </authorList>
    </citation>
    <scope>NUCLEOTIDE SEQUENCE [LARGE SCALE GENOMIC DNA]</scope>
    <source>
        <strain evidence="2">H4-8 / FGSC 9210</strain>
    </source>
</reference>
<proteinExistence type="predicted"/>
<dbReference type="OrthoDB" id="2322499at2759"/>
<name>D8QL69_SCHCM</name>
<dbReference type="RefSeq" id="XP_003026368.1">
    <property type="nucleotide sequence ID" value="XM_003026322.1"/>
</dbReference>